<gene>
    <name evidence="6" type="ORF">BDFB_002134</name>
</gene>
<feature type="transmembrane region" description="Helical" evidence="5">
    <location>
        <begin position="104"/>
        <end position="128"/>
    </location>
</feature>
<keyword evidence="2 5" id="KW-0812">Transmembrane</keyword>
<accession>A0A482VKD8</accession>
<dbReference type="InterPro" id="IPR019184">
    <property type="entry name" value="Uncharacterised_TM-17"/>
</dbReference>
<keyword evidence="4 5" id="KW-0472">Membrane</keyword>
<evidence type="ECO:0000256" key="2">
    <source>
        <dbReference type="ARBA" id="ARBA00022692"/>
    </source>
</evidence>
<dbReference type="STRING" id="1661398.A0A482VKD8"/>
<dbReference type="AlphaFoldDB" id="A0A482VKD8"/>
<protein>
    <submittedName>
        <fullName evidence="6">Uncharacterized protein</fullName>
    </submittedName>
</protein>
<dbReference type="EMBL" id="QDEB01089906">
    <property type="protein sequence ID" value="RZC33322.1"/>
    <property type="molecule type" value="Genomic_DNA"/>
</dbReference>
<reference evidence="6 7" key="1">
    <citation type="submission" date="2017-03" db="EMBL/GenBank/DDBJ databases">
        <title>Genome of the blue death feigning beetle - Asbolus verrucosus.</title>
        <authorList>
            <person name="Rider S.D."/>
        </authorList>
    </citation>
    <scope>NUCLEOTIDE SEQUENCE [LARGE SCALE GENOMIC DNA]</scope>
    <source>
        <strain evidence="6">Butters</strain>
        <tissue evidence="6">Head and leg muscle</tissue>
    </source>
</reference>
<feature type="transmembrane region" description="Helical" evidence="5">
    <location>
        <begin position="12"/>
        <end position="33"/>
    </location>
</feature>
<feature type="transmembrane region" description="Helical" evidence="5">
    <location>
        <begin position="48"/>
        <end position="64"/>
    </location>
</feature>
<dbReference type="Proteomes" id="UP000292052">
    <property type="component" value="Unassembled WGS sequence"/>
</dbReference>
<proteinExistence type="predicted"/>
<evidence type="ECO:0000256" key="1">
    <source>
        <dbReference type="ARBA" id="ARBA00004141"/>
    </source>
</evidence>
<keyword evidence="7" id="KW-1185">Reference proteome</keyword>
<feature type="transmembrane region" description="Helical" evidence="5">
    <location>
        <begin position="76"/>
        <end position="98"/>
    </location>
</feature>
<comment type="subcellular location">
    <subcellularLocation>
        <location evidence="1">Membrane</location>
        <topology evidence="1">Multi-pass membrane protein</topology>
    </subcellularLocation>
</comment>
<dbReference type="GO" id="GO:0016020">
    <property type="term" value="C:membrane"/>
    <property type="evidence" value="ECO:0007669"/>
    <property type="project" value="UniProtKB-SubCell"/>
</dbReference>
<dbReference type="OrthoDB" id="262535at2759"/>
<organism evidence="6 7">
    <name type="scientific">Asbolus verrucosus</name>
    <name type="common">Desert ironclad beetle</name>
    <dbReference type="NCBI Taxonomy" id="1661398"/>
    <lineage>
        <taxon>Eukaryota</taxon>
        <taxon>Metazoa</taxon>
        <taxon>Ecdysozoa</taxon>
        <taxon>Arthropoda</taxon>
        <taxon>Hexapoda</taxon>
        <taxon>Insecta</taxon>
        <taxon>Pterygota</taxon>
        <taxon>Neoptera</taxon>
        <taxon>Endopterygota</taxon>
        <taxon>Coleoptera</taxon>
        <taxon>Polyphaga</taxon>
        <taxon>Cucujiformia</taxon>
        <taxon>Tenebrionidae</taxon>
        <taxon>Pimeliinae</taxon>
        <taxon>Asbolus</taxon>
    </lineage>
</organism>
<evidence type="ECO:0000313" key="7">
    <source>
        <dbReference type="Proteomes" id="UP000292052"/>
    </source>
</evidence>
<evidence type="ECO:0000256" key="5">
    <source>
        <dbReference type="SAM" id="Phobius"/>
    </source>
</evidence>
<evidence type="ECO:0000256" key="3">
    <source>
        <dbReference type="ARBA" id="ARBA00022989"/>
    </source>
</evidence>
<evidence type="ECO:0000313" key="6">
    <source>
        <dbReference type="EMBL" id="RZC33322.1"/>
    </source>
</evidence>
<evidence type="ECO:0000256" key="4">
    <source>
        <dbReference type="ARBA" id="ARBA00023136"/>
    </source>
</evidence>
<dbReference type="Pfam" id="PF09799">
    <property type="entry name" value="Transmemb_17"/>
    <property type="match status" value="1"/>
</dbReference>
<name>A0A482VKD8_ASBVE</name>
<comment type="caution">
    <text evidence="6">The sequence shown here is derived from an EMBL/GenBank/DDBJ whole genome shotgun (WGS) entry which is preliminary data.</text>
</comment>
<keyword evidence="3 5" id="KW-1133">Transmembrane helix</keyword>
<sequence>MKVDAELMFECLIYLNTYYYPLFFICETILVAAKWQSAVYTPNIGEDASVVFTVLAVEIAKILLYREFKEKRRDLITGIVVFLTCVTICGSLYTFFVQQFIARLEYILCAMMTMLAVTEVTFGILQILPCFKKVQYY</sequence>